<proteinExistence type="predicted"/>
<evidence type="ECO:0000259" key="2">
    <source>
        <dbReference type="PROSITE" id="PS51406"/>
    </source>
</evidence>
<dbReference type="Gene3D" id="3.90.215.10">
    <property type="entry name" value="Gamma Fibrinogen, chain A, domain 1"/>
    <property type="match status" value="1"/>
</dbReference>
<dbReference type="PROSITE" id="PS00514">
    <property type="entry name" value="FIBRINOGEN_C_1"/>
    <property type="match status" value="1"/>
</dbReference>
<comment type="caution">
    <text evidence="3">The sequence shown here is derived from an EMBL/GenBank/DDBJ whole genome shotgun (WGS) entry which is preliminary data.</text>
</comment>
<protein>
    <recommendedName>
        <fullName evidence="2">Fibrinogen C-terminal domain-containing protein</fullName>
    </recommendedName>
</protein>
<dbReference type="SUPFAM" id="SSF56496">
    <property type="entry name" value="Fibrinogen C-terminal domain-like"/>
    <property type="match status" value="1"/>
</dbReference>
<dbReference type="EMBL" id="CAXKWB010017607">
    <property type="protein sequence ID" value="CAL4119387.1"/>
    <property type="molecule type" value="Genomic_DNA"/>
</dbReference>
<organism evidence="3 4">
    <name type="scientific">Meganyctiphanes norvegica</name>
    <name type="common">Northern krill</name>
    <name type="synonym">Thysanopoda norvegica</name>
    <dbReference type="NCBI Taxonomy" id="48144"/>
    <lineage>
        <taxon>Eukaryota</taxon>
        <taxon>Metazoa</taxon>
        <taxon>Ecdysozoa</taxon>
        <taxon>Arthropoda</taxon>
        <taxon>Crustacea</taxon>
        <taxon>Multicrustacea</taxon>
        <taxon>Malacostraca</taxon>
        <taxon>Eumalacostraca</taxon>
        <taxon>Eucarida</taxon>
        <taxon>Euphausiacea</taxon>
        <taxon>Euphausiidae</taxon>
        <taxon>Meganyctiphanes</taxon>
    </lineage>
</organism>
<dbReference type="InterPro" id="IPR036056">
    <property type="entry name" value="Fibrinogen-like_C"/>
</dbReference>
<sequence length="240" mass="27326">CNAEMADINLNITKILCQTPPSRNCADLYSKGCKSSEPAKIFPYSCCPDDSVSVLCDHVSDGSQWTIIQRRQVVELRENFNRSWADYVQGFGELEGGEFWIGLKLIHELTTHSKQELHIALEDWDGDKRWAKYGEFSVGPAEDNYKLKVTGYTGDAGDAMKEYHNGQAFSTFDRDNDSSGINCAERYASGWWYNDCGHAYLNGVPNRGTDIKIWHGIIWHQWRSYSYSLKSVTMKIRPAE</sequence>
<dbReference type="PANTHER" id="PTHR19143">
    <property type="entry name" value="FIBRINOGEN/TENASCIN/ANGIOPOEITIN"/>
    <property type="match status" value="1"/>
</dbReference>
<dbReference type="InterPro" id="IPR014716">
    <property type="entry name" value="Fibrinogen_a/b/g_C_1"/>
</dbReference>
<dbReference type="GO" id="GO:0005615">
    <property type="term" value="C:extracellular space"/>
    <property type="evidence" value="ECO:0007669"/>
    <property type="project" value="TreeGrafter"/>
</dbReference>
<dbReference type="CDD" id="cd00087">
    <property type="entry name" value="FReD"/>
    <property type="match status" value="1"/>
</dbReference>
<gene>
    <name evidence="3" type="ORF">MNOR_LOCUS21666</name>
</gene>
<dbReference type="Pfam" id="PF00147">
    <property type="entry name" value="Fibrinogen_C"/>
    <property type="match status" value="1"/>
</dbReference>
<dbReference type="AlphaFoldDB" id="A0AAV2R7E5"/>
<accession>A0AAV2R7E5</accession>
<evidence type="ECO:0000256" key="1">
    <source>
        <dbReference type="ARBA" id="ARBA00023157"/>
    </source>
</evidence>
<dbReference type="PROSITE" id="PS51406">
    <property type="entry name" value="FIBRINOGEN_C_2"/>
    <property type="match status" value="1"/>
</dbReference>
<keyword evidence="1" id="KW-1015">Disulfide bond</keyword>
<keyword evidence="4" id="KW-1185">Reference proteome</keyword>
<dbReference type="InterPro" id="IPR002181">
    <property type="entry name" value="Fibrinogen_a/b/g_C_dom"/>
</dbReference>
<evidence type="ECO:0000313" key="3">
    <source>
        <dbReference type="EMBL" id="CAL4119387.1"/>
    </source>
</evidence>
<feature type="non-terminal residue" evidence="3">
    <location>
        <position position="1"/>
    </location>
</feature>
<feature type="domain" description="Fibrinogen C-terminal" evidence="2">
    <location>
        <begin position="16"/>
        <end position="240"/>
    </location>
</feature>
<dbReference type="SMART" id="SM00186">
    <property type="entry name" value="FBG"/>
    <property type="match status" value="1"/>
</dbReference>
<evidence type="ECO:0000313" key="4">
    <source>
        <dbReference type="Proteomes" id="UP001497623"/>
    </source>
</evidence>
<dbReference type="Proteomes" id="UP001497623">
    <property type="component" value="Unassembled WGS sequence"/>
</dbReference>
<dbReference type="InterPro" id="IPR050373">
    <property type="entry name" value="Fibrinogen_C-term_domain"/>
</dbReference>
<reference evidence="3 4" key="1">
    <citation type="submission" date="2024-05" db="EMBL/GenBank/DDBJ databases">
        <authorList>
            <person name="Wallberg A."/>
        </authorList>
    </citation>
    <scope>NUCLEOTIDE SEQUENCE [LARGE SCALE GENOMIC DNA]</scope>
</reference>
<dbReference type="InterPro" id="IPR020837">
    <property type="entry name" value="Fibrinogen_CS"/>
</dbReference>
<name>A0AAV2R7E5_MEGNR</name>